<dbReference type="GO" id="GO:0006417">
    <property type="term" value="P:regulation of translation"/>
    <property type="evidence" value="ECO:0007669"/>
    <property type="project" value="TreeGrafter"/>
</dbReference>
<proteinExistence type="predicted"/>
<name>A0AAV5EKR6_ELECO</name>
<reference evidence="4" key="2">
    <citation type="submission" date="2021-12" db="EMBL/GenBank/DDBJ databases">
        <title>Resequencing data analysis of finger millet.</title>
        <authorList>
            <person name="Hatakeyama M."/>
            <person name="Aluri S."/>
            <person name="Balachadran M.T."/>
            <person name="Sivarajan S.R."/>
            <person name="Poveda L."/>
            <person name="Shimizu-Inatsugi R."/>
            <person name="Schlapbach R."/>
            <person name="Sreeman S.M."/>
            <person name="Shimizu K.K."/>
        </authorList>
    </citation>
    <scope>NUCLEOTIDE SEQUENCE</scope>
</reference>
<evidence type="ECO:0000313" key="4">
    <source>
        <dbReference type="EMBL" id="GJN22771.1"/>
    </source>
</evidence>
<dbReference type="GO" id="GO:0005730">
    <property type="term" value="C:nucleolus"/>
    <property type="evidence" value="ECO:0007669"/>
    <property type="project" value="TreeGrafter"/>
</dbReference>
<dbReference type="AlphaFoldDB" id="A0AAV5EKR6"/>
<accession>A0AAV5EKR6</accession>
<dbReference type="Gene3D" id="1.25.10.10">
    <property type="entry name" value="Leucine-rich Repeat Variant"/>
    <property type="match status" value="1"/>
</dbReference>
<evidence type="ECO:0000313" key="5">
    <source>
        <dbReference type="Proteomes" id="UP001054889"/>
    </source>
</evidence>
<evidence type="ECO:0000259" key="3">
    <source>
        <dbReference type="Pfam" id="PF08144"/>
    </source>
</evidence>
<feature type="region of interest" description="Disordered" evidence="2">
    <location>
        <begin position="1"/>
        <end position="57"/>
    </location>
</feature>
<keyword evidence="5" id="KW-1185">Reference proteome</keyword>
<dbReference type="PANTHER" id="PTHR13389">
    <property type="entry name" value="PUMILIO HOMOLOG 3"/>
    <property type="match status" value="1"/>
</dbReference>
<dbReference type="Pfam" id="PF08144">
    <property type="entry name" value="CPL"/>
    <property type="match status" value="1"/>
</dbReference>
<evidence type="ECO:0000256" key="1">
    <source>
        <dbReference type="ARBA" id="ARBA00022884"/>
    </source>
</evidence>
<feature type="region of interest" description="Disordered" evidence="2">
    <location>
        <begin position="351"/>
        <end position="371"/>
    </location>
</feature>
<sequence>MASGGGDLQSPKKRKREHAEGKTKKPYAGVGAKGKTKQPYGGTAEVVTKKQPVTPREKRLAAKELSEARKMRRKQNYSLEKELTKLWEKMRCHSVSNEDRSRIVSQALQKMNGKYLDIAGSHVTARVLQSCVKWCSQSERDAIFDALQPHFLILSRKKYAVFLVKKLIKLVVDYAFQLATPPQRRQLLLELYSTELQLFKGLTEQKSHSLLDTISKLGLQKSSVLQHMTIVIQAILEKGIIEYSIVHTAILEYFTIADKTSASDVIRQLIPLLTEGSSVMDVDEPSVATELPKKSKAKKKRLSEPVIVRIMHTRDSLKIAISCLRHGSAKGEAPGNATEVTLENKVDAAANKEDDISESTQIASDSKKDPSQRRHELLIKSELAEALVQSCTENVGELLRTNFGKDVLYEVAVGGKDNVLEGISDRIHMLHDAIASDAAQPKMEDIEHAFENFHSSRVIRKLIIDCPAFAVILWKKALKGKCKIWAHGHSSKVVAAFMESPSSKVKDLAKSELQPLIDSGVLKTPDHKPVEK</sequence>
<dbReference type="GO" id="GO:0003729">
    <property type="term" value="F:mRNA binding"/>
    <property type="evidence" value="ECO:0007669"/>
    <property type="project" value="TreeGrafter"/>
</dbReference>
<dbReference type="InterPro" id="IPR012959">
    <property type="entry name" value="CPL_dom"/>
</dbReference>
<dbReference type="PANTHER" id="PTHR13389:SF0">
    <property type="entry name" value="PUMILIO HOMOLOG 3"/>
    <property type="match status" value="1"/>
</dbReference>
<dbReference type="SUPFAM" id="SSF48371">
    <property type="entry name" value="ARM repeat"/>
    <property type="match status" value="1"/>
</dbReference>
<dbReference type="Proteomes" id="UP001054889">
    <property type="component" value="Unassembled WGS sequence"/>
</dbReference>
<protein>
    <recommendedName>
        <fullName evidence="3">CPL domain-containing protein</fullName>
    </recommendedName>
</protein>
<gene>
    <name evidence="4" type="primary">gb10367</name>
    <name evidence="4" type="ORF">PR202_gb10367</name>
</gene>
<reference evidence="4" key="1">
    <citation type="journal article" date="2018" name="DNA Res.">
        <title>Multiple hybrid de novo genome assembly of finger millet, an orphan allotetraploid crop.</title>
        <authorList>
            <person name="Hatakeyama M."/>
            <person name="Aluri S."/>
            <person name="Balachadran M.T."/>
            <person name="Sivarajan S.R."/>
            <person name="Patrignani A."/>
            <person name="Gruter S."/>
            <person name="Poveda L."/>
            <person name="Shimizu-Inatsugi R."/>
            <person name="Baeten J."/>
            <person name="Francoijs K.J."/>
            <person name="Nataraja K.N."/>
            <person name="Reddy Y.A.N."/>
            <person name="Phadnis S."/>
            <person name="Ravikumar R.L."/>
            <person name="Schlapbach R."/>
            <person name="Sreeman S.M."/>
            <person name="Shimizu K.K."/>
        </authorList>
    </citation>
    <scope>NUCLEOTIDE SEQUENCE</scope>
</reference>
<feature type="domain" description="CPL" evidence="3">
    <location>
        <begin position="356"/>
        <end position="463"/>
    </location>
</feature>
<dbReference type="InterPro" id="IPR011989">
    <property type="entry name" value="ARM-like"/>
</dbReference>
<dbReference type="InterPro" id="IPR040059">
    <property type="entry name" value="PUM3"/>
</dbReference>
<comment type="caution">
    <text evidence="4">The sequence shown here is derived from an EMBL/GenBank/DDBJ whole genome shotgun (WGS) entry which is preliminary data.</text>
</comment>
<organism evidence="4 5">
    <name type="scientific">Eleusine coracana subsp. coracana</name>
    <dbReference type="NCBI Taxonomy" id="191504"/>
    <lineage>
        <taxon>Eukaryota</taxon>
        <taxon>Viridiplantae</taxon>
        <taxon>Streptophyta</taxon>
        <taxon>Embryophyta</taxon>
        <taxon>Tracheophyta</taxon>
        <taxon>Spermatophyta</taxon>
        <taxon>Magnoliopsida</taxon>
        <taxon>Liliopsida</taxon>
        <taxon>Poales</taxon>
        <taxon>Poaceae</taxon>
        <taxon>PACMAD clade</taxon>
        <taxon>Chloridoideae</taxon>
        <taxon>Cynodonteae</taxon>
        <taxon>Eleusininae</taxon>
        <taxon>Eleusine</taxon>
    </lineage>
</organism>
<dbReference type="EMBL" id="BQKI01000076">
    <property type="protein sequence ID" value="GJN22771.1"/>
    <property type="molecule type" value="Genomic_DNA"/>
</dbReference>
<evidence type="ECO:0000256" key="2">
    <source>
        <dbReference type="SAM" id="MobiDB-lite"/>
    </source>
</evidence>
<dbReference type="InterPro" id="IPR016024">
    <property type="entry name" value="ARM-type_fold"/>
</dbReference>
<keyword evidence="1" id="KW-0694">RNA-binding</keyword>